<protein>
    <submittedName>
        <fullName evidence="1">Uncharacterized protein</fullName>
    </submittedName>
</protein>
<evidence type="ECO:0000313" key="2">
    <source>
        <dbReference type="Proteomes" id="UP000749646"/>
    </source>
</evidence>
<dbReference type="EMBL" id="JAAAHW010011267">
    <property type="protein sequence ID" value="KAF9920401.1"/>
    <property type="molecule type" value="Genomic_DNA"/>
</dbReference>
<proteinExistence type="predicted"/>
<accession>A0A9P6II40</accession>
<reference evidence="1" key="1">
    <citation type="journal article" date="2020" name="Fungal Divers.">
        <title>Resolving the Mortierellaceae phylogeny through synthesis of multi-gene phylogenetics and phylogenomics.</title>
        <authorList>
            <person name="Vandepol N."/>
            <person name="Liber J."/>
            <person name="Desiro A."/>
            <person name="Na H."/>
            <person name="Kennedy M."/>
            <person name="Barry K."/>
            <person name="Grigoriev I.V."/>
            <person name="Miller A.N."/>
            <person name="O'Donnell K."/>
            <person name="Stajich J.E."/>
            <person name="Bonito G."/>
        </authorList>
    </citation>
    <scope>NUCLEOTIDE SEQUENCE</scope>
    <source>
        <strain evidence="1">MES-2147</strain>
    </source>
</reference>
<sequence>MLGTSSSAGDDLSPENALKLATFHLEGARKTTDPDLALLLYKEAEMVLTRMERSTTDSLPGTDCDQDHSVYEGISYIISELDKMSTSSCSRDKLQAICKKVKDLRNLYSSSSENATTVDQHRDITTLALHIFAENKKPPVIRFKLPEPDERLRDTAQLTYCLCLLKAWSLSPDDPQESTVLDWLRAIEKDEDEKERLKSLAMNVIKEFTRTDLKDANAVAEV</sequence>
<dbReference type="Proteomes" id="UP000749646">
    <property type="component" value="Unassembled WGS sequence"/>
</dbReference>
<feature type="non-terminal residue" evidence="1">
    <location>
        <position position="222"/>
    </location>
</feature>
<dbReference type="AlphaFoldDB" id="A0A9P6II40"/>
<dbReference type="OrthoDB" id="2446413at2759"/>
<comment type="caution">
    <text evidence="1">The sequence shown here is derived from an EMBL/GenBank/DDBJ whole genome shotgun (WGS) entry which is preliminary data.</text>
</comment>
<evidence type="ECO:0000313" key="1">
    <source>
        <dbReference type="EMBL" id="KAF9920401.1"/>
    </source>
</evidence>
<name>A0A9P6II40_9FUNG</name>
<keyword evidence="2" id="KW-1185">Reference proteome</keyword>
<gene>
    <name evidence="1" type="ORF">BGZ65_011298</name>
</gene>
<organism evidence="1 2">
    <name type="scientific">Modicella reniformis</name>
    <dbReference type="NCBI Taxonomy" id="1440133"/>
    <lineage>
        <taxon>Eukaryota</taxon>
        <taxon>Fungi</taxon>
        <taxon>Fungi incertae sedis</taxon>
        <taxon>Mucoromycota</taxon>
        <taxon>Mortierellomycotina</taxon>
        <taxon>Mortierellomycetes</taxon>
        <taxon>Mortierellales</taxon>
        <taxon>Mortierellaceae</taxon>
        <taxon>Modicella</taxon>
    </lineage>
</organism>